<keyword evidence="2" id="KW-0732">Signal</keyword>
<dbReference type="EMBL" id="CP121694">
    <property type="protein sequence ID" value="WRO20891.1"/>
    <property type="molecule type" value="Genomic_DNA"/>
</dbReference>
<evidence type="ECO:0000313" key="3">
    <source>
        <dbReference type="EMBL" id="WRO20891.1"/>
    </source>
</evidence>
<dbReference type="AlphaFoldDB" id="A0AAU0UIL5"/>
<dbReference type="RefSeq" id="WP_366923768.1">
    <property type="nucleotide sequence ID" value="NZ_CP121694.1"/>
</dbReference>
<feature type="signal peptide" evidence="2">
    <location>
        <begin position="1"/>
        <end position="25"/>
    </location>
</feature>
<sequence>MKKFKWLLVVVMLPTGFLMGTAVQAGSPSPGSQADPLVSKAYVRYAVDNKIIDLQQQVQAAQQRINELNDNIAALEEMVSSGSAVIEEK</sequence>
<feature type="coiled-coil region" evidence="1">
    <location>
        <begin position="51"/>
        <end position="78"/>
    </location>
</feature>
<accession>A0AAU0UIL5</accession>
<name>A0AAU0UIL5_9FIRM</name>
<proteinExistence type="predicted"/>
<evidence type="ECO:0000313" key="4">
    <source>
        <dbReference type="Proteomes" id="UP001329915"/>
    </source>
</evidence>
<organism evidence="3 4">
    <name type="scientific">Metallumcola ferriviriculae</name>
    <dbReference type="NCBI Taxonomy" id="3039180"/>
    <lineage>
        <taxon>Bacteria</taxon>
        <taxon>Bacillati</taxon>
        <taxon>Bacillota</taxon>
        <taxon>Clostridia</taxon>
        <taxon>Neomoorellales</taxon>
        <taxon>Desulfitibacteraceae</taxon>
        <taxon>Metallumcola</taxon>
    </lineage>
</organism>
<protein>
    <submittedName>
        <fullName evidence="3">Uncharacterized protein</fullName>
    </submittedName>
</protein>
<reference evidence="3 4" key="1">
    <citation type="submission" date="2023-04" db="EMBL/GenBank/DDBJ databases">
        <authorList>
            <person name="Hsu D."/>
        </authorList>
    </citation>
    <scope>NUCLEOTIDE SEQUENCE [LARGE SCALE GENOMIC DNA]</scope>
    <source>
        <strain evidence="3 4">MK1</strain>
    </source>
</reference>
<evidence type="ECO:0000256" key="2">
    <source>
        <dbReference type="SAM" id="SignalP"/>
    </source>
</evidence>
<keyword evidence="1" id="KW-0175">Coiled coil</keyword>
<gene>
    <name evidence="3" type="ORF">MFMK1_000681</name>
</gene>
<keyword evidence="4" id="KW-1185">Reference proteome</keyword>
<dbReference type="Proteomes" id="UP001329915">
    <property type="component" value="Chromosome"/>
</dbReference>
<evidence type="ECO:0000256" key="1">
    <source>
        <dbReference type="SAM" id="Coils"/>
    </source>
</evidence>
<feature type="chain" id="PRO_5043759496" evidence="2">
    <location>
        <begin position="26"/>
        <end position="89"/>
    </location>
</feature>
<dbReference type="KEGG" id="dbc:MFMK1_000681"/>